<evidence type="ECO:0000256" key="5">
    <source>
        <dbReference type="ARBA" id="ARBA00040849"/>
    </source>
</evidence>
<keyword evidence="3" id="KW-0090">Biological rhythms</keyword>
<keyword evidence="2" id="KW-0597">Phosphoprotein</keyword>
<dbReference type="Proteomes" id="UP001381693">
    <property type="component" value="Unassembled WGS sequence"/>
</dbReference>
<evidence type="ECO:0000256" key="6">
    <source>
        <dbReference type="SAM" id="MobiDB-lite"/>
    </source>
</evidence>
<feature type="region of interest" description="Disordered" evidence="6">
    <location>
        <begin position="35"/>
        <end position="102"/>
    </location>
</feature>
<feature type="compositionally biased region" description="Polar residues" evidence="6">
    <location>
        <begin position="80"/>
        <end position="99"/>
    </location>
</feature>
<dbReference type="GO" id="GO:0043153">
    <property type="term" value="P:entrainment of circadian clock by photoperiod"/>
    <property type="evidence" value="ECO:0007669"/>
    <property type="project" value="TreeGrafter"/>
</dbReference>
<evidence type="ECO:0000256" key="1">
    <source>
        <dbReference type="ARBA" id="ARBA00004123"/>
    </source>
</evidence>
<feature type="region of interest" description="Disordered" evidence="6">
    <location>
        <begin position="329"/>
        <end position="386"/>
    </location>
</feature>
<dbReference type="Pfam" id="PF12114">
    <property type="entry name" value="Period_C"/>
    <property type="match status" value="1"/>
</dbReference>
<protein>
    <recommendedName>
        <fullName evidence="5">Period circadian protein</fullName>
    </recommendedName>
</protein>
<name>A0AAN8WTR9_HALRR</name>
<organism evidence="8 9">
    <name type="scientific">Halocaridina rubra</name>
    <name type="common">Hawaiian red shrimp</name>
    <dbReference type="NCBI Taxonomy" id="373956"/>
    <lineage>
        <taxon>Eukaryota</taxon>
        <taxon>Metazoa</taxon>
        <taxon>Ecdysozoa</taxon>
        <taxon>Arthropoda</taxon>
        <taxon>Crustacea</taxon>
        <taxon>Multicrustacea</taxon>
        <taxon>Malacostraca</taxon>
        <taxon>Eumalacostraca</taxon>
        <taxon>Eucarida</taxon>
        <taxon>Decapoda</taxon>
        <taxon>Pleocyemata</taxon>
        <taxon>Caridea</taxon>
        <taxon>Atyoidea</taxon>
        <taxon>Atyidae</taxon>
        <taxon>Halocaridina</taxon>
    </lineage>
</organism>
<reference evidence="8 9" key="1">
    <citation type="submission" date="2023-11" db="EMBL/GenBank/DDBJ databases">
        <title>Halocaridina rubra genome assembly.</title>
        <authorList>
            <person name="Smith C."/>
        </authorList>
    </citation>
    <scope>NUCLEOTIDE SEQUENCE [LARGE SCALE GENOMIC DNA]</scope>
    <source>
        <strain evidence="8">EP-1</strain>
        <tissue evidence="8">Whole</tissue>
    </source>
</reference>
<dbReference type="GO" id="GO:0005737">
    <property type="term" value="C:cytoplasm"/>
    <property type="evidence" value="ECO:0007669"/>
    <property type="project" value="TreeGrafter"/>
</dbReference>
<dbReference type="GO" id="GO:0001222">
    <property type="term" value="F:transcription corepressor binding"/>
    <property type="evidence" value="ECO:0007669"/>
    <property type="project" value="TreeGrafter"/>
</dbReference>
<accession>A0AAN8WTR9</accession>
<dbReference type="GO" id="GO:0000122">
    <property type="term" value="P:negative regulation of transcription by RNA polymerase II"/>
    <property type="evidence" value="ECO:0007669"/>
    <property type="project" value="TreeGrafter"/>
</dbReference>
<feature type="compositionally biased region" description="Low complexity" evidence="6">
    <location>
        <begin position="481"/>
        <end position="490"/>
    </location>
</feature>
<sequence>MFILLIERFFRSHPKTVSSDESGDSKMEVAHMDSIDCKSSSQRKFSVSGGSGNHKQSQTHSQSQSCSGSGDNYCDHTRQSDSTANGSGSADTGRTSSAGRSYHHVPLTEEILCKHNAAMQKMFLQRQRTDVTVPRDKWKRPLKKTMKRPSDRTQGVKRSCAVLDHDTSVSKHPFIAPSAGESGSSMKPSSGDVWPQSESRTSVPPCGNNVGSVDADVGRNSRLTNPSFPGIMPGFYLPTSSASIPSLPPMDNISVPQPPGPTLVMQHQQPTFLQPQASMALPLQYMGAFPGVMYQPVGPPLFNAPPLMLPNVVYQHTVVQPPLGQVAIPQQSDGEKRSGAESEQELDSGKRFAVKRPVVHLHRPDSQATSVKAEPGSARGSNASASGKIISSYSHAPESIRSYIEDMNQLSPGCPPKESQLSQSTSVQAEAESIGSPGKQEKVMKGEQGPQMDVSSDMVMSVTSSNYSSREYKSTDDSLQNVSENSENSEASQPEPRWSIPRSKCRRPVLNGPPWLENIEVTPELLYKYQLETKELVDVLRHDMEMLKGTKQPSWVDDQLSSLYNELELDGSSPDLHLEEGVTSSSGEEQIGTSNGKGANPRKKKNSSYFSRMAMLHEEDAPMPSPDAWDCRHQKPAESSSSSS</sequence>
<feature type="region of interest" description="Disordered" evidence="6">
    <location>
        <begin position="171"/>
        <end position="220"/>
    </location>
</feature>
<comment type="caution">
    <text evidence="8">The sequence shown here is derived from an EMBL/GenBank/DDBJ whole genome shotgun (WGS) entry which is preliminary data.</text>
</comment>
<dbReference type="PANTHER" id="PTHR11269">
    <property type="entry name" value="PERIOD CIRCADIAN PROTEIN"/>
    <property type="match status" value="1"/>
</dbReference>
<feature type="region of interest" description="Disordered" evidence="6">
    <location>
        <begin position="571"/>
        <end position="644"/>
    </location>
</feature>
<feature type="compositionally biased region" description="Low complexity" evidence="6">
    <location>
        <begin position="452"/>
        <end position="465"/>
    </location>
</feature>
<dbReference type="EMBL" id="JAXCGZ010017322">
    <property type="protein sequence ID" value="KAK7068298.1"/>
    <property type="molecule type" value="Genomic_DNA"/>
</dbReference>
<feature type="domain" description="Period circadian-like C-terminal" evidence="7">
    <location>
        <begin position="433"/>
        <end position="580"/>
    </location>
</feature>
<dbReference type="GO" id="GO:0032922">
    <property type="term" value="P:circadian regulation of gene expression"/>
    <property type="evidence" value="ECO:0007669"/>
    <property type="project" value="TreeGrafter"/>
</dbReference>
<evidence type="ECO:0000259" key="7">
    <source>
        <dbReference type="Pfam" id="PF12114"/>
    </source>
</evidence>
<dbReference type="GO" id="GO:0005634">
    <property type="term" value="C:nucleus"/>
    <property type="evidence" value="ECO:0007669"/>
    <property type="project" value="UniProtKB-SubCell"/>
</dbReference>
<comment type="subcellular location">
    <subcellularLocation>
        <location evidence="1">Nucleus</location>
    </subcellularLocation>
</comment>
<evidence type="ECO:0000313" key="9">
    <source>
        <dbReference type="Proteomes" id="UP001381693"/>
    </source>
</evidence>
<evidence type="ECO:0000256" key="4">
    <source>
        <dbReference type="ARBA" id="ARBA00023242"/>
    </source>
</evidence>
<dbReference type="GO" id="GO:0000976">
    <property type="term" value="F:transcription cis-regulatory region binding"/>
    <property type="evidence" value="ECO:0007669"/>
    <property type="project" value="TreeGrafter"/>
</dbReference>
<proteinExistence type="predicted"/>
<keyword evidence="9" id="KW-1185">Reference proteome</keyword>
<evidence type="ECO:0000313" key="8">
    <source>
        <dbReference type="EMBL" id="KAK7068298.1"/>
    </source>
</evidence>
<evidence type="ECO:0000256" key="2">
    <source>
        <dbReference type="ARBA" id="ARBA00022553"/>
    </source>
</evidence>
<dbReference type="InterPro" id="IPR050760">
    <property type="entry name" value="Period_circadian_regulator"/>
</dbReference>
<feature type="compositionally biased region" description="Low complexity" evidence="6">
    <location>
        <begin position="56"/>
        <end position="69"/>
    </location>
</feature>
<feature type="region of interest" description="Disordered" evidence="6">
    <location>
        <begin position="407"/>
        <end position="506"/>
    </location>
</feature>
<dbReference type="AlphaFoldDB" id="A0AAN8WTR9"/>
<gene>
    <name evidence="8" type="ORF">SK128_008314</name>
</gene>
<feature type="compositionally biased region" description="Polar residues" evidence="6">
    <location>
        <begin position="582"/>
        <end position="597"/>
    </location>
</feature>
<feature type="compositionally biased region" description="Basic residues" evidence="6">
    <location>
        <begin position="352"/>
        <end position="361"/>
    </location>
</feature>
<feature type="compositionally biased region" description="Low complexity" evidence="6">
    <location>
        <begin position="376"/>
        <end position="386"/>
    </location>
</feature>
<evidence type="ECO:0000256" key="3">
    <source>
        <dbReference type="ARBA" id="ARBA00023108"/>
    </source>
</evidence>
<keyword evidence="4" id="KW-0539">Nucleus</keyword>
<feature type="compositionally biased region" description="Polar residues" evidence="6">
    <location>
        <begin position="419"/>
        <end position="428"/>
    </location>
</feature>
<dbReference type="PANTHER" id="PTHR11269:SF16">
    <property type="entry name" value="PERIOD CIRCADIAN PROTEIN"/>
    <property type="match status" value="1"/>
</dbReference>
<dbReference type="InterPro" id="IPR022728">
    <property type="entry name" value="Period_circadian-like_C"/>
</dbReference>